<dbReference type="EMBL" id="KQ001733">
    <property type="protein sequence ID" value="KJP85319.1"/>
    <property type="molecule type" value="Genomic_DNA"/>
</dbReference>
<dbReference type="RefSeq" id="XP_012338077.1">
    <property type="nucleotide sequence ID" value="XM_012482654.1"/>
</dbReference>
<organism evidence="3 4">
    <name type="scientific">Plasmodium fragile</name>
    <dbReference type="NCBI Taxonomy" id="5857"/>
    <lineage>
        <taxon>Eukaryota</taxon>
        <taxon>Sar</taxon>
        <taxon>Alveolata</taxon>
        <taxon>Apicomplexa</taxon>
        <taxon>Aconoidasida</taxon>
        <taxon>Haemosporida</taxon>
        <taxon>Plasmodiidae</taxon>
        <taxon>Plasmodium</taxon>
        <taxon>Plasmodium (Plasmodium)</taxon>
    </lineage>
</organism>
<feature type="compositionally biased region" description="Basic and acidic residues" evidence="1">
    <location>
        <begin position="303"/>
        <end position="313"/>
    </location>
</feature>
<evidence type="ECO:0000256" key="1">
    <source>
        <dbReference type="SAM" id="MobiDB-lite"/>
    </source>
</evidence>
<dbReference type="AlphaFoldDB" id="A0A0D9QEB1"/>
<evidence type="ECO:0000313" key="3">
    <source>
        <dbReference type="EMBL" id="KJP85319.1"/>
    </source>
</evidence>
<feature type="region of interest" description="Disordered" evidence="1">
    <location>
        <begin position="271"/>
        <end position="337"/>
    </location>
</feature>
<accession>A0A0D9QEB1</accession>
<evidence type="ECO:0000313" key="4">
    <source>
        <dbReference type="Proteomes" id="UP000054561"/>
    </source>
</evidence>
<dbReference type="VEuPathDB" id="PlasmoDB:AK88_05052"/>
<dbReference type="Proteomes" id="UP000054561">
    <property type="component" value="Unassembled WGS sequence"/>
</dbReference>
<feature type="domain" description="Schizont-infected cell agglutination extracellular alpha" evidence="2">
    <location>
        <begin position="20"/>
        <end position="184"/>
    </location>
</feature>
<dbReference type="GeneID" id="24270366"/>
<dbReference type="InterPro" id="IPR024290">
    <property type="entry name" value="SICA_extracell_a"/>
</dbReference>
<protein>
    <recommendedName>
        <fullName evidence="2">Schizont-infected cell agglutination extracellular alpha domain-containing protein</fullName>
    </recommendedName>
</protein>
<gene>
    <name evidence="3" type="ORF">AK88_05052</name>
</gene>
<proteinExistence type="predicted"/>
<dbReference type="Pfam" id="PF12887">
    <property type="entry name" value="SICA_alpha"/>
    <property type="match status" value="1"/>
</dbReference>
<name>A0A0D9QEB1_PLAFR</name>
<keyword evidence="4" id="KW-1185">Reference proteome</keyword>
<feature type="compositionally biased region" description="Basic and acidic residues" evidence="1">
    <location>
        <begin position="273"/>
        <end position="284"/>
    </location>
</feature>
<reference evidence="3 4" key="1">
    <citation type="submission" date="2014-03" db="EMBL/GenBank/DDBJ databases">
        <title>The Genome Sequence of Plasmodium fragile nilgiri.</title>
        <authorList>
            <consortium name="The Broad Institute Genomics Platform"/>
            <consortium name="The Broad Institute Genome Sequencing Center for Infectious Disease"/>
            <person name="Neafsey D."/>
            <person name="Duraisingh M."/>
            <person name="Young S.K."/>
            <person name="Zeng Q."/>
            <person name="Gargeya S."/>
            <person name="Abouelleil A."/>
            <person name="Alvarado L."/>
            <person name="Chapman S.B."/>
            <person name="Gainer-Dewar J."/>
            <person name="Goldberg J."/>
            <person name="Griggs A."/>
            <person name="Gujja S."/>
            <person name="Hansen M."/>
            <person name="Howarth C."/>
            <person name="Imamovic A."/>
            <person name="Larimer J."/>
            <person name="Pearson M."/>
            <person name="Poon T.W."/>
            <person name="Priest M."/>
            <person name="Roberts A."/>
            <person name="Saif S."/>
            <person name="Shea T."/>
            <person name="Sykes S."/>
            <person name="Wortman J."/>
            <person name="Nusbaum C."/>
            <person name="Birren B."/>
        </authorList>
    </citation>
    <scope>NUCLEOTIDE SEQUENCE [LARGE SCALE GENOMIC DNA]</scope>
    <source>
        <strain evidence="4">nilgiri</strain>
    </source>
</reference>
<sequence>MTYTTLGALLAQYVLTRGIGEDAKAYTTSLWKDITALLDKFVASLDHENLDQYAANCLNAGYWSESRGVTLMAKTVADRLMCTLMTGAVFFMNGPRTQSGGSQTNDTHNEALKEHIRCAIVNIFMYILLESPCKSRMGVNYAWYTMKQLEEGAPGLITTGNCQRGVFADIQIKDFNMEQMIKAWLKRHPSLTDKFAGKRIESICTKRLAELDGATQDGQAMPDNTDLRPEEKTVIQKLGQKLKNIVEEVKTGVMQCALDPGACMQSIEAVTGRNREGDDSEGKATKSVASDKPAPNGAEGEDPGEKEIIRPDTYRIAQYGSRHNKTRLEPHVQAGRK</sequence>
<evidence type="ECO:0000259" key="2">
    <source>
        <dbReference type="Pfam" id="PF12887"/>
    </source>
</evidence>